<dbReference type="PANTHER" id="PTHR43663">
    <property type="entry name" value="CHROMATE TRANSPORT PROTEIN-RELATED"/>
    <property type="match status" value="1"/>
</dbReference>
<evidence type="ECO:0000256" key="4">
    <source>
        <dbReference type="ARBA" id="ARBA00022692"/>
    </source>
</evidence>
<feature type="transmembrane region" description="Helical" evidence="7">
    <location>
        <begin position="93"/>
        <end position="115"/>
    </location>
</feature>
<dbReference type="InterPro" id="IPR003370">
    <property type="entry name" value="Chromate_transpt"/>
</dbReference>
<keyword evidence="6 7" id="KW-0472">Membrane</keyword>
<evidence type="ECO:0000256" key="6">
    <source>
        <dbReference type="ARBA" id="ARBA00023136"/>
    </source>
</evidence>
<keyword evidence="9" id="KW-1185">Reference proteome</keyword>
<keyword evidence="3" id="KW-1003">Cell membrane</keyword>
<gene>
    <name evidence="8" type="ORF">EV678_3084</name>
</gene>
<reference evidence="8 9" key="1">
    <citation type="submission" date="2019-02" db="EMBL/GenBank/DDBJ databases">
        <title>Genomic Encyclopedia of Type Strains, Phase IV (KMG-IV): sequencing the most valuable type-strain genomes for metagenomic binning, comparative biology and taxonomic classification.</title>
        <authorList>
            <person name="Goeker M."/>
        </authorList>
    </citation>
    <scope>NUCLEOTIDE SEQUENCE [LARGE SCALE GENOMIC DNA]</scope>
    <source>
        <strain evidence="8 9">DSM 21223</strain>
    </source>
</reference>
<feature type="transmembrane region" description="Helical" evidence="7">
    <location>
        <begin position="26"/>
        <end position="45"/>
    </location>
</feature>
<evidence type="ECO:0000256" key="7">
    <source>
        <dbReference type="SAM" id="Phobius"/>
    </source>
</evidence>
<dbReference type="InterPro" id="IPR052518">
    <property type="entry name" value="CHR_Transporter"/>
</dbReference>
<comment type="caution">
    <text evidence="8">The sequence shown here is derived from an EMBL/GenBank/DDBJ whole genome shotgun (WGS) entry which is preliminary data.</text>
</comment>
<name>A0ABY0IM12_9RHOO</name>
<sequence>MPEAGAQDQPGGGGGDSPAPVTCRQLFLGFSSVGISGFGGVLPFARRMLVEERRWLTAEEFNSLLGLCQFLPGPNVANLSIAVGSRYQGIRGAIAAVTGLFGGPLLIVLLLGLLYDRYGQLPQVQGLLRGVAAVGCGLLFGTALRMGLALQVKRLFLPFTLAVFVAVALLRWPMPIVMVALLALAAGVAYAHLKRKGAP</sequence>
<feature type="transmembrane region" description="Helical" evidence="7">
    <location>
        <begin position="155"/>
        <end position="170"/>
    </location>
</feature>
<dbReference type="EMBL" id="SHKM01000003">
    <property type="protein sequence ID" value="RZT75897.1"/>
    <property type="molecule type" value="Genomic_DNA"/>
</dbReference>
<comment type="similarity">
    <text evidence="2">Belongs to the chromate ion transporter (CHR) (TC 2.A.51) family.</text>
</comment>
<evidence type="ECO:0000256" key="2">
    <source>
        <dbReference type="ARBA" id="ARBA00005262"/>
    </source>
</evidence>
<evidence type="ECO:0000313" key="8">
    <source>
        <dbReference type="EMBL" id="RZT75897.1"/>
    </source>
</evidence>
<evidence type="ECO:0000256" key="1">
    <source>
        <dbReference type="ARBA" id="ARBA00004651"/>
    </source>
</evidence>
<dbReference type="PANTHER" id="PTHR43663:SF1">
    <property type="entry name" value="CHROMATE TRANSPORTER"/>
    <property type="match status" value="1"/>
</dbReference>
<keyword evidence="4 7" id="KW-0812">Transmembrane</keyword>
<feature type="transmembrane region" description="Helical" evidence="7">
    <location>
        <begin position="127"/>
        <end position="148"/>
    </location>
</feature>
<dbReference type="RefSeq" id="WP_130460142.1">
    <property type="nucleotide sequence ID" value="NZ_SHKM01000003.1"/>
</dbReference>
<dbReference type="Proteomes" id="UP000292136">
    <property type="component" value="Unassembled WGS sequence"/>
</dbReference>
<comment type="subcellular location">
    <subcellularLocation>
        <location evidence="1">Cell membrane</location>
        <topology evidence="1">Multi-pass membrane protein</topology>
    </subcellularLocation>
</comment>
<evidence type="ECO:0000256" key="3">
    <source>
        <dbReference type="ARBA" id="ARBA00022475"/>
    </source>
</evidence>
<evidence type="ECO:0000313" key="9">
    <source>
        <dbReference type="Proteomes" id="UP000292136"/>
    </source>
</evidence>
<protein>
    <submittedName>
        <fullName evidence="8">Chromate transporter</fullName>
    </submittedName>
</protein>
<proteinExistence type="inferred from homology"/>
<feature type="transmembrane region" description="Helical" evidence="7">
    <location>
        <begin position="176"/>
        <end position="193"/>
    </location>
</feature>
<keyword evidence="5 7" id="KW-1133">Transmembrane helix</keyword>
<organism evidence="8 9">
    <name type="scientific">Azospira oryzae</name>
    <dbReference type="NCBI Taxonomy" id="146939"/>
    <lineage>
        <taxon>Bacteria</taxon>
        <taxon>Pseudomonadati</taxon>
        <taxon>Pseudomonadota</taxon>
        <taxon>Betaproteobacteria</taxon>
        <taxon>Rhodocyclales</taxon>
        <taxon>Rhodocyclaceae</taxon>
        <taxon>Azospira</taxon>
    </lineage>
</organism>
<evidence type="ECO:0000256" key="5">
    <source>
        <dbReference type="ARBA" id="ARBA00022989"/>
    </source>
</evidence>
<accession>A0ABY0IM12</accession>
<dbReference type="Pfam" id="PF02417">
    <property type="entry name" value="Chromate_transp"/>
    <property type="match status" value="1"/>
</dbReference>